<gene>
    <name evidence="3" type="ORF">HGQ17_03860</name>
</gene>
<evidence type="ECO:0000259" key="2">
    <source>
        <dbReference type="Pfam" id="PF10646"/>
    </source>
</evidence>
<dbReference type="RefSeq" id="WP_168886646.1">
    <property type="nucleotide sequence ID" value="NZ_JABAHY010000002.1"/>
</dbReference>
<proteinExistence type="predicted"/>
<sequence>MIFLRRRSLRLPALTISVGLLLTGCTSDPEDEEDQDNGAESAEEQQLAENPIPEPEYDDDDSVRLPVALISPAGVDATAPIDEEGNVQEQPPAEPGGLEPHRTERARSELFGCDNRVSVVQTVPVVTEDPAHDAIEYLANLESYELGRPAFANALGVASGIEVDSVDYANDVVTVNLNGQPQARNYCESWQALKQIEITARSATGAGAAEILVDGTPLAELWGLTEDVPLELMEIQR</sequence>
<dbReference type="PROSITE" id="PS51257">
    <property type="entry name" value="PROKAR_LIPOPROTEIN"/>
    <property type="match status" value="1"/>
</dbReference>
<evidence type="ECO:0000256" key="1">
    <source>
        <dbReference type="SAM" id="MobiDB-lite"/>
    </source>
</evidence>
<evidence type="ECO:0000313" key="3">
    <source>
        <dbReference type="EMBL" id="NLS09154.1"/>
    </source>
</evidence>
<dbReference type="EMBL" id="JABAHY010000002">
    <property type="protein sequence ID" value="NLS09154.1"/>
    <property type="molecule type" value="Genomic_DNA"/>
</dbReference>
<name>A0A7X8TID3_9MICC</name>
<protein>
    <submittedName>
        <fullName evidence="3">GerMN domain-containing protein</fullName>
    </submittedName>
</protein>
<dbReference type="InterPro" id="IPR019606">
    <property type="entry name" value="GerMN"/>
</dbReference>
<feature type="compositionally biased region" description="Acidic residues" evidence="1">
    <location>
        <begin position="28"/>
        <end position="43"/>
    </location>
</feature>
<evidence type="ECO:0000313" key="4">
    <source>
        <dbReference type="Proteomes" id="UP000523139"/>
    </source>
</evidence>
<comment type="caution">
    <text evidence="3">The sequence shown here is derived from an EMBL/GenBank/DDBJ whole genome shotgun (WGS) entry which is preliminary data.</text>
</comment>
<dbReference type="Pfam" id="PF10646">
    <property type="entry name" value="Germane"/>
    <property type="match status" value="1"/>
</dbReference>
<feature type="region of interest" description="Disordered" evidence="1">
    <location>
        <begin position="24"/>
        <end position="65"/>
    </location>
</feature>
<keyword evidence="4" id="KW-1185">Reference proteome</keyword>
<organism evidence="3 4">
    <name type="scientific">Nesterenkonia sedimenti</name>
    <dbReference type="NCBI Taxonomy" id="1463632"/>
    <lineage>
        <taxon>Bacteria</taxon>
        <taxon>Bacillati</taxon>
        <taxon>Actinomycetota</taxon>
        <taxon>Actinomycetes</taxon>
        <taxon>Micrococcales</taxon>
        <taxon>Micrococcaceae</taxon>
        <taxon>Nesterenkonia</taxon>
    </lineage>
</organism>
<dbReference type="AlphaFoldDB" id="A0A7X8TID3"/>
<accession>A0A7X8TID3</accession>
<dbReference type="Proteomes" id="UP000523139">
    <property type="component" value="Unassembled WGS sequence"/>
</dbReference>
<reference evidence="3 4" key="1">
    <citation type="submission" date="2020-04" db="EMBL/GenBank/DDBJ databases">
        <title>Nesterenkonia sp. nov., isolated from marine sediment.</title>
        <authorList>
            <person name="Zhang G."/>
        </authorList>
    </citation>
    <scope>NUCLEOTIDE SEQUENCE [LARGE SCALE GENOMIC DNA]</scope>
    <source>
        <strain evidence="3 4">MY13</strain>
    </source>
</reference>
<feature type="domain" description="GerMN" evidence="2">
    <location>
        <begin position="117"/>
        <end position="218"/>
    </location>
</feature>